<comment type="caution">
    <text evidence="5">The sequence shown here is derived from an EMBL/GenBank/DDBJ whole genome shotgun (WGS) entry which is preliminary data.</text>
</comment>
<comment type="similarity">
    <text evidence="1 3">Belongs to the short-chain dehydrogenases/reductases (SDR) family.</text>
</comment>
<dbReference type="PANTHER" id="PTHR44196">
    <property type="entry name" value="DEHYDROGENASE/REDUCTASE SDR FAMILY MEMBER 7B"/>
    <property type="match status" value="1"/>
</dbReference>
<proteinExistence type="inferred from homology"/>
<dbReference type="Gene3D" id="3.40.50.720">
    <property type="entry name" value="NAD(P)-binding Rossmann-like Domain"/>
    <property type="match status" value="1"/>
</dbReference>
<evidence type="ECO:0000256" key="3">
    <source>
        <dbReference type="RuleBase" id="RU000363"/>
    </source>
</evidence>
<dbReference type="PROSITE" id="PS00061">
    <property type="entry name" value="ADH_SHORT"/>
    <property type="match status" value="1"/>
</dbReference>
<keyword evidence="2" id="KW-0560">Oxidoreductase</keyword>
<sequence length="233" mass="24980">MPVVVITGASQGIGAAIAQAFAEEPAAQLALVARNQERLEAVAAACRDRGAETLVLPCDLTNAAAVEAVARSVLAHWGAPEVLVNNAGLFRPAPLRQTTVEEFQAQLEANLTSAFLVTRAFLEPMIAQRRGHIFFMGSVASLKAYPGSVAYCAAKHGLLGLARVVREETRQLGLRVTVVLPGATYTPSWTGVDLPETRFMPAEDIARAVRDIYHLSARTVVEEILLRPQEGDV</sequence>
<dbReference type="GO" id="GO:0016491">
    <property type="term" value="F:oxidoreductase activity"/>
    <property type="evidence" value="ECO:0007669"/>
    <property type="project" value="UniProtKB-KW"/>
</dbReference>
<dbReference type="Pfam" id="PF00106">
    <property type="entry name" value="adh_short"/>
    <property type="match status" value="1"/>
</dbReference>
<reference evidence="5" key="1">
    <citation type="journal article" date="2020" name="mSystems">
        <title>Genome- and Community-Level Interaction Insights into Carbon Utilization and Element Cycling Functions of Hydrothermarchaeota in Hydrothermal Sediment.</title>
        <authorList>
            <person name="Zhou Z."/>
            <person name="Liu Y."/>
            <person name="Xu W."/>
            <person name="Pan J."/>
            <person name="Luo Z.H."/>
            <person name="Li M."/>
        </authorList>
    </citation>
    <scope>NUCLEOTIDE SEQUENCE [LARGE SCALE GENOMIC DNA]</scope>
    <source>
        <strain evidence="5">SpSt-143</strain>
    </source>
</reference>
<dbReference type="InterPro" id="IPR036291">
    <property type="entry name" value="NAD(P)-bd_dom_sf"/>
</dbReference>
<gene>
    <name evidence="5" type="ORF">ENO59_11130</name>
</gene>
<evidence type="ECO:0000313" key="5">
    <source>
        <dbReference type="EMBL" id="HER97038.1"/>
    </source>
</evidence>
<dbReference type="GO" id="GO:0016020">
    <property type="term" value="C:membrane"/>
    <property type="evidence" value="ECO:0007669"/>
    <property type="project" value="TreeGrafter"/>
</dbReference>
<dbReference type="SMART" id="SM00822">
    <property type="entry name" value="PKS_KR"/>
    <property type="match status" value="1"/>
</dbReference>
<dbReference type="SUPFAM" id="SSF51735">
    <property type="entry name" value="NAD(P)-binding Rossmann-fold domains"/>
    <property type="match status" value="1"/>
</dbReference>
<dbReference type="PRINTS" id="PR00081">
    <property type="entry name" value="GDHRDH"/>
</dbReference>
<evidence type="ECO:0000259" key="4">
    <source>
        <dbReference type="SMART" id="SM00822"/>
    </source>
</evidence>
<evidence type="ECO:0000256" key="1">
    <source>
        <dbReference type="ARBA" id="ARBA00006484"/>
    </source>
</evidence>
<dbReference type="InterPro" id="IPR002347">
    <property type="entry name" value="SDR_fam"/>
</dbReference>
<name>A0A7V2B2F0_RHOMR</name>
<dbReference type="PRINTS" id="PR00080">
    <property type="entry name" value="SDRFAMILY"/>
</dbReference>
<dbReference type="CDD" id="cd05233">
    <property type="entry name" value="SDR_c"/>
    <property type="match status" value="1"/>
</dbReference>
<feature type="domain" description="Ketoreductase" evidence="4">
    <location>
        <begin position="2"/>
        <end position="186"/>
    </location>
</feature>
<protein>
    <submittedName>
        <fullName evidence="5">SDR family oxidoreductase</fullName>
    </submittedName>
</protein>
<dbReference type="InterPro" id="IPR020904">
    <property type="entry name" value="Sc_DH/Rdtase_CS"/>
</dbReference>
<dbReference type="PANTHER" id="PTHR44196:SF1">
    <property type="entry name" value="DEHYDROGENASE_REDUCTASE SDR FAMILY MEMBER 7B"/>
    <property type="match status" value="1"/>
</dbReference>
<dbReference type="EMBL" id="DSGB01000006">
    <property type="protein sequence ID" value="HER97038.1"/>
    <property type="molecule type" value="Genomic_DNA"/>
</dbReference>
<accession>A0A7V2B2F0</accession>
<organism evidence="5">
    <name type="scientific">Rhodothermus marinus</name>
    <name type="common">Rhodothermus obamensis</name>
    <dbReference type="NCBI Taxonomy" id="29549"/>
    <lineage>
        <taxon>Bacteria</taxon>
        <taxon>Pseudomonadati</taxon>
        <taxon>Rhodothermota</taxon>
        <taxon>Rhodothermia</taxon>
        <taxon>Rhodothermales</taxon>
        <taxon>Rhodothermaceae</taxon>
        <taxon>Rhodothermus</taxon>
    </lineage>
</organism>
<dbReference type="AlphaFoldDB" id="A0A7V2B2F0"/>
<dbReference type="InterPro" id="IPR057326">
    <property type="entry name" value="KR_dom"/>
</dbReference>
<evidence type="ECO:0000256" key="2">
    <source>
        <dbReference type="ARBA" id="ARBA00023002"/>
    </source>
</evidence>